<dbReference type="EMBL" id="MT840190">
    <property type="protein sequence ID" value="QNL31742.1"/>
    <property type="molecule type" value="Genomic_DNA"/>
</dbReference>
<evidence type="ECO:0000313" key="1">
    <source>
        <dbReference type="EMBL" id="QNL31742.1"/>
    </source>
</evidence>
<name>A0A7G9A4R9_9VIRU</name>
<accession>A0A7G9A4R9</accession>
<sequence>MIKEIKPMPEFNCKTSIEIEITIKARSKKEALAKLEDVGFVVSPESYETEIIDYTVSSDNNDIDWEISKIEPIN</sequence>
<protein>
    <submittedName>
        <fullName evidence="1">Uncharacterized protein</fullName>
    </submittedName>
</protein>
<proteinExistence type="predicted"/>
<organism evidence="1">
    <name type="scientific">Bacteriophage sp</name>
    <dbReference type="NCBI Taxonomy" id="38018"/>
    <lineage>
        <taxon>Viruses</taxon>
    </lineage>
</organism>
<reference evidence="1" key="1">
    <citation type="submission" date="2020-07" db="EMBL/GenBank/DDBJ databases">
        <title>Dissolved microcystin release linked to lysis of a Microcystis spp. bloom in Lake Erie (USA) attributed to a novel cyanophage.</title>
        <authorList>
            <person name="McKindles K.M."/>
            <person name="Manes M.A."/>
            <person name="DeMarco J.R."/>
            <person name="McClure A."/>
            <person name="McKay R.M."/>
            <person name="Davis T.W."/>
            <person name="Bullerjahn G.S."/>
        </authorList>
    </citation>
    <scope>NUCLEOTIDE SEQUENCE</scope>
</reference>